<evidence type="ECO:0008006" key="3">
    <source>
        <dbReference type="Google" id="ProtNLM"/>
    </source>
</evidence>
<evidence type="ECO:0000313" key="2">
    <source>
        <dbReference type="Proteomes" id="UP000799539"/>
    </source>
</evidence>
<dbReference type="SUPFAM" id="SSF57959">
    <property type="entry name" value="Leucine zipper domain"/>
    <property type="match status" value="1"/>
</dbReference>
<dbReference type="InterPro" id="IPR046347">
    <property type="entry name" value="bZIP_sf"/>
</dbReference>
<keyword evidence="2" id="KW-1185">Reference proteome</keyword>
<dbReference type="GO" id="GO:0003700">
    <property type="term" value="F:DNA-binding transcription factor activity"/>
    <property type="evidence" value="ECO:0007669"/>
    <property type="project" value="InterPro"/>
</dbReference>
<dbReference type="Gene3D" id="1.20.5.170">
    <property type="match status" value="1"/>
</dbReference>
<gene>
    <name evidence="1" type="ORF">CERZMDRAFT_2643</name>
</gene>
<reference evidence="1" key="1">
    <citation type="journal article" date="2020" name="Stud. Mycol.">
        <title>101 Dothideomycetes genomes: a test case for predicting lifestyles and emergence of pathogens.</title>
        <authorList>
            <person name="Haridas S."/>
            <person name="Albert R."/>
            <person name="Binder M."/>
            <person name="Bloem J."/>
            <person name="Labutti K."/>
            <person name="Salamov A."/>
            <person name="Andreopoulos B."/>
            <person name="Baker S."/>
            <person name="Barry K."/>
            <person name="Bills G."/>
            <person name="Bluhm B."/>
            <person name="Cannon C."/>
            <person name="Castanera R."/>
            <person name="Culley D."/>
            <person name="Daum C."/>
            <person name="Ezra D."/>
            <person name="Gonzalez J."/>
            <person name="Henrissat B."/>
            <person name="Kuo A."/>
            <person name="Liang C."/>
            <person name="Lipzen A."/>
            <person name="Lutzoni F."/>
            <person name="Magnuson J."/>
            <person name="Mondo S."/>
            <person name="Nolan M."/>
            <person name="Ohm R."/>
            <person name="Pangilinan J."/>
            <person name="Park H.-J."/>
            <person name="Ramirez L."/>
            <person name="Alfaro M."/>
            <person name="Sun H."/>
            <person name="Tritt A."/>
            <person name="Yoshinaga Y."/>
            <person name="Zwiers L.-H."/>
            <person name="Turgeon B."/>
            <person name="Goodwin S."/>
            <person name="Spatafora J."/>
            <person name="Crous P."/>
            <person name="Grigoriev I."/>
        </authorList>
    </citation>
    <scope>NUCLEOTIDE SEQUENCE</scope>
    <source>
        <strain evidence="1">SCOH1-5</strain>
    </source>
</reference>
<feature type="non-terminal residue" evidence="1">
    <location>
        <position position="71"/>
    </location>
</feature>
<evidence type="ECO:0000313" key="1">
    <source>
        <dbReference type="EMBL" id="KAF2217274.1"/>
    </source>
</evidence>
<dbReference type="Proteomes" id="UP000799539">
    <property type="component" value="Unassembled WGS sequence"/>
</dbReference>
<feature type="non-terminal residue" evidence="1">
    <location>
        <position position="1"/>
    </location>
</feature>
<dbReference type="PANTHER" id="PTHR42070">
    <property type="entry name" value="FILAMENT ASSOCIATED PROTEIN, PUTATIVE (AFU_ORTHOLOGUE AFUA_8G06630)-RELATED"/>
    <property type="match status" value="1"/>
</dbReference>
<dbReference type="PANTHER" id="PTHR42070:SF1">
    <property type="entry name" value="FILAMENT ASSOCIATED PROTEIN, PUTATIVE (AFU_ORTHOLOGUE AFUA_8G06630)-RELATED"/>
    <property type="match status" value="1"/>
</dbReference>
<dbReference type="EMBL" id="ML992663">
    <property type="protein sequence ID" value="KAF2217274.1"/>
    <property type="molecule type" value="Genomic_DNA"/>
</dbReference>
<sequence>TVDLARIRENQRRSRQRRKEYLNELEAKYRNCELVGIGASAEIQAVARQVAEENRRLRGLLVKYGVPVSEI</sequence>
<name>A0A6A6FVA1_9PEZI</name>
<proteinExistence type="predicted"/>
<dbReference type="OrthoDB" id="4505928at2759"/>
<accession>A0A6A6FVA1</accession>
<protein>
    <recommendedName>
        <fullName evidence="3">BZIP domain-containing protein</fullName>
    </recommendedName>
</protein>
<dbReference type="AlphaFoldDB" id="A0A6A6FVA1"/>
<organism evidence="1 2">
    <name type="scientific">Cercospora zeae-maydis SCOH1-5</name>
    <dbReference type="NCBI Taxonomy" id="717836"/>
    <lineage>
        <taxon>Eukaryota</taxon>
        <taxon>Fungi</taxon>
        <taxon>Dikarya</taxon>
        <taxon>Ascomycota</taxon>
        <taxon>Pezizomycotina</taxon>
        <taxon>Dothideomycetes</taxon>
        <taxon>Dothideomycetidae</taxon>
        <taxon>Mycosphaerellales</taxon>
        <taxon>Mycosphaerellaceae</taxon>
        <taxon>Cercospora</taxon>
    </lineage>
</organism>